<keyword evidence="2" id="KW-1185">Reference proteome</keyword>
<evidence type="ECO:0000313" key="1">
    <source>
        <dbReference type="EMBL" id="KAL3528124.1"/>
    </source>
</evidence>
<name>A0ABD3AA70_9GENT</name>
<dbReference type="Proteomes" id="UP001630127">
    <property type="component" value="Unassembled WGS sequence"/>
</dbReference>
<dbReference type="AlphaFoldDB" id="A0ABD3AA70"/>
<comment type="caution">
    <text evidence="1">The sequence shown here is derived from an EMBL/GenBank/DDBJ whole genome shotgun (WGS) entry which is preliminary data.</text>
</comment>
<gene>
    <name evidence="1" type="ORF">ACH5RR_012780</name>
</gene>
<reference evidence="1 2" key="1">
    <citation type="submission" date="2024-11" db="EMBL/GenBank/DDBJ databases">
        <title>A near-complete genome assembly of Cinchona calisaya.</title>
        <authorList>
            <person name="Lian D.C."/>
            <person name="Zhao X.W."/>
            <person name="Wei L."/>
        </authorList>
    </citation>
    <scope>NUCLEOTIDE SEQUENCE [LARGE SCALE GENOMIC DNA]</scope>
    <source>
        <tissue evidence="1">Nenye</tissue>
    </source>
</reference>
<protein>
    <submittedName>
        <fullName evidence="1">Uncharacterized protein</fullName>
    </submittedName>
</protein>
<proteinExistence type="predicted"/>
<accession>A0ABD3AA70</accession>
<evidence type="ECO:0000313" key="2">
    <source>
        <dbReference type="Proteomes" id="UP001630127"/>
    </source>
</evidence>
<sequence length="103" mass="10747">MQTCIRSAADFVDSLVQVGNLSISVSNALISELDDKAQSPKTFTTDVAQVIEGKALPRKHIEIPKLTGIECASGAAKKVLVLTLSPNQSGLGIETPNPTGITS</sequence>
<organism evidence="1 2">
    <name type="scientific">Cinchona calisaya</name>
    <dbReference type="NCBI Taxonomy" id="153742"/>
    <lineage>
        <taxon>Eukaryota</taxon>
        <taxon>Viridiplantae</taxon>
        <taxon>Streptophyta</taxon>
        <taxon>Embryophyta</taxon>
        <taxon>Tracheophyta</taxon>
        <taxon>Spermatophyta</taxon>
        <taxon>Magnoliopsida</taxon>
        <taxon>eudicotyledons</taxon>
        <taxon>Gunneridae</taxon>
        <taxon>Pentapetalae</taxon>
        <taxon>asterids</taxon>
        <taxon>lamiids</taxon>
        <taxon>Gentianales</taxon>
        <taxon>Rubiaceae</taxon>
        <taxon>Cinchonoideae</taxon>
        <taxon>Cinchoneae</taxon>
        <taxon>Cinchona</taxon>
    </lineage>
</organism>
<dbReference type="EMBL" id="JBJUIK010000005">
    <property type="protein sequence ID" value="KAL3528124.1"/>
    <property type="molecule type" value="Genomic_DNA"/>
</dbReference>